<dbReference type="AlphaFoldDB" id="A0A822XD47"/>
<comment type="caution">
    <text evidence="1">The sequence shown here is derived from an EMBL/GenBank/DDBJ whole genome shotgun (WGS) entry which is preliminary data.</text>
</comment>
<gene>
    <name evidence="1" type="ORF">HUJ06_019570</name>
</gene>
<name>A0A822XD47_NELNU</name>
<proteinExistence type="predicted"/>
<dbReference type="EMBL" id="DUZY01000001">
    <property type="protein sequence ID" value="DAD18107.1"/>
    <property type="molecule type" value="Genomic_DNA"/>
</dbReference>
<reference evidence="1 2" key="1">
    <citation type="journal article" date="2020" name="Mol. Biol. Evol.">
        <title>Distinct Expression and Methylation Patterns for Genes with Different Fates following a Single Whole-Genome Duplication in Flowering Plants.</title>
        <authorList>
            <person name="Shi T."/>
            <person name="Rahmani R.S."/>
            <person name="Gugger P.F."/>
            <person name="Wang M."/>
            <person name="Li H."/>
            <person name="Zhang Y."/>
            <person name="Li Z."/>
            <person name="Wang Q."/>
            <person name="Van de Peer Y."/>
            <person name="Marchal K."/>
            <person name="Chen J."/>
        </authorList>
    </citation>
    <scope>NUCLEOTIDE SEQUENCE [LARGE SCALE GENOMIC DNA]</scope>
    <source>
        <tissue evidence="1">Leaf</tissue>
    </source>
</reference>
<accession>A0A822XD47</accession>
<protein>
    <submittedName>
        <fullName evidence="1">Uncharacterized protein</fullName>
    </submittedName>
</protein>
<sequence>MALLPGSLILNYDFYEYSTWHIREGKISFWLENWCSSMPFNNLVHDPSQIDLSIWIHGILNSNGIWNWSIVENCLNPEVLVEIEDLGL</sequence>
<dbReference type="Proteomes" id="UP000607653">
    <property type="component" value="Unassembled WGS sequence"/>
</dbReference>
<evidence type="ECO:0000313" key="1">
    <source>
        <dbReference type="EMBL" id="DAD18107.1"/>
    </source>
</evidence>
<evidence type="ECO:0000313" key="2">
    <source>
        <dbReference type="Proteomes" id="UP000607653"/>
    </source>
</evidence>
<organism evidence="1 2">
    <name type="scientific">Nelumbo nucifera</name>
    <name type="common">Sacred lotus</name>
    <dbReference type="NCBI Taxonomy" id="4432"/>
    <lineage>
        <taxon>Eukaryota</taxon>
        <taxon>Viridiplantae</taxon>
        <taxon>Streptophyta</taxon>
        <taxon>Embryophyta</taxon>
        <taxon>Tracheophyta</taxon>
        <taxon>Spermatophyta</taxon>
        <taxon>Magnoliopsida</taxon>
        <taxon>Proteales</taxon>
        <taxon>Nelumbonaceae</taxon>
        <taxon>Nelumbo</taxon>
    </lineage>
</organism>
<keyword evidence="2" id="KW-1185">Reference proteome</keyword>